<dbReference type="SFLD" id="SFLDG01205">
    <property type="entry name" value="AMPS.1"/>
    <property type="match status" value="1"/>
</dbReference>
<feature type="domain" description="GST N-terminal" evidence="9">
    <location>
        <begin position="28"/>
        <end position="110"/>
    </location>
</feature>
<dbReference type="InterPro" id="IPR004046">
    <property type="entry name" value="GST_C"/>
</dbReference>
<dbReference type="EC" id="2.5.1.18" evidence="5"/>
<evidence type="ECO:0000259" key="9">
    <source>
        <dbReference type="PROSITE" id="PS50404"/>
    </source>
</evidence>
<dbReference type="PROSITE" id="PS50404">
    <property type="entry name" value="GST_NTER"/>
    <property type="match status" value="1"/>
</dbReference>
<dbReference type="InterPro" id="IPR040079">
    <property type="entry name" value="Glutathione_S-Trfase"/>
</dbReference>
<dbReference type="PANTHER" id="PTHR11571">
    <property type="entry name" value="GLUTATHIONE S-TRANSFERASE"/>
    <property type="match status" value="1"/>
</dbReference>
<comment type="similarity">
    <text evidence="3">Belongs to the GST superfamily. Mu family.</text>
</comment>
<dbReference type="GO" id="GO:0006749">
    <property type="term" value="P:glutathione metabolic process"/>
    <property type="evidence" value="ECO:0007669"/>
    <property type="project" value="TreeGrafter"/>
</dbReference>
<keyword evidence="6" id="KW-0808">Transferase</keyword>
<evidence type="ECO:0000256" key="3">
    <source>
        <dbReference type="ARBA" id="ARBA00005861"/>
    </source>
</evidence>
<sequence>MQIDDNELVLRSQLFYNSYDYCTHPLIMAPKLGYWKIRGLVQPTRLLLEYVGEVYEERLYDRNDGDVWRDEKFKLGLEFPNLPYYIDGDVKLTQSMAILRYIADKHNMLGGCPKERAEVSMLEGAILDIRLGVSRIAYNKEFETLKVGFLNQLPGMLKMFENRLSHNIYLNGDIVTHLDFMLYDALDVVLYMDPKCLDAFPKLISFKQRIENLPPIKNYLNSDRHIKWPLQGWSAIFGGGDAPPK</sequence>
<dbReference type="InterPro" id="IPR050213">
    <property type="entry name" value="GST_superfamily"/>
</dbReference>
<dbReference type="SUPFAM" id="SSF52833">
    <property type="entry name" value="Thioredoxin-like"/>
    <property type="match status" value="1"/>
</dbReference>
<dbReference type="SUPFAM" id="SSF47616">
    <property type="entry name" value="GST C-terminal domain-like"/>
    <property type="match status" value="1"/>
</dbReference>
<evidence type="ECO:0000256" key="8">
    <source>
        <dbReference type="ARBA" id="ARBA00073265"/>
    </source>
</evidence>
<feature type="domain" description="GST C-terminal" evidence="10">
    <location>
        <begin position="112"/>
        <end position="230"/>
    </location>
</feature>
<dbReference type="GO" id="GO:0004364">
    <property type="term" value="F:glutathione transferase activity"/>
    <property type="evidence" value="ECO:0007669"/>
    <property type="project" value="UniProtKB-EC"/>
</dbReference>
<dbReference type="Pfam" id="PF02798">
    <property type="entry name" value="GST_N"/>
    <property type="match status" value="1"/>
</dbReference>
<dbReference type="SFLD" id="SFLDG00363">
    <property type="entry name" value="AMPS_(cytGST):_Alpha-__Mu-__Pi"/>
    <property type="match status" value="1"/>
</dbReference>
<dbReference type="SFLD" id="SFLDS00019">
    <property type="entry name" value="Glutathione_Transferase_(cytos"/>
    <property type="match status" value="1"/>
</dbReference>
<dbReference type="InterPro" id="IPR004045">
    <property type="entry name" value="Glutathione_S-Trfase_N"/>
</dbReference>
<comment type="function">
    <text evidence="1">GST isoenzymes appear to play a central role in the parasite detoxification system. Other functions are also suspected including a role in increasing the solubility of haematin in the parasite gut.</text>
</comment>
<organism evidence="11 12">
    <name type="scientific">Schistosoma mattheei</name>
    <dbReference type="NCBI Taxonomy" id="31246"/>
    <lineage>
        <taxon>Eukaryota</taxon>
        <taxon>Metazoa</taxon>
        <taxon>Spiralia</taxon>
        <taxon>Lophotrochozoa</taxon>
        <taxon>Platyhelminthes</taxon>
        <taxon>Trematoda</taxon>
        <taxon>Digenea</taxon>
        <taxon>Strigeidida</taxon>
        <taxon>Schistosomatoidea</taxon>
        <taxon>Schistosomatidae</taxon>
        <taxon>Schistosoma</taxon>
    </lineage>
</organism>
<evidence type="ECO:0000256" key="1">
    <source>
        <dbReference type="ARBA" id="ARBA00002446"/>
    </source>
</evidence>
<dbReference type="Gene3D" id="1.20.1050.130">
    <property type="match status" value="1"/>
</dbReference>
<name>A0AA85C088_9TREM</name>
<comment type="subunit">
    <text evidence="4">Homodimer.</text>
</comment>
<comment type="function">
    <text evidence="2">Conjugation of reduced glutathione to a wide number of exogenous and endogenous hydrophobic electrophiles.</text>
</comment>
<dbReference type="CDD" id="cd03075">
    <property type="entry name" value="GST_N_Mu"/>
    <property type="match status" value="1"/>
</dbReference>
<evidence type="ECO:0000256" key="2">
    <source>
        <dbReference type="ARBA" id="ARBA00003701"/>
    </source>
</evidence>
<proteinExistence type="inferred from homology"/>
<comment type="catalytic activity">
    <reaction evidence="7">
        <text>RX + glutathione = an S-substituted glutathione + a halide anion + H(+)</text>
        <dbReference type="Rhea" id="RHEA:16437"/>
        <dbReference type="ChEBI" id="CHEBI:15378"/>
        <dbReference type="ChEBI" id="CHEBI:16042"/>
        <dbReference type="ChEBI" id="CHEBI:17792"/>
        <dbReference type="ChEBI" id="CHEBI:57925"/>
        <dbReference type="ChEBI" id="CHEBI:90779"/>
        <dbReference type="EC" id="2.5.1.18"/>
    </reaction>
</comment>
<evidence type="ECO:0000256" key="5">
    <source>
        <dbReference type="ARBA" id="ARBA00012452"/>
    </source>
</evidence>
<reference evidence="12" key="1">
    <citation type="submission" date="2023-11" db="UniProtKB">
        <authorList>
            <consortium name="WormBaseParasite"/>
        </authorList>
    </citation>
    <scope>IDENTIFICATION</scope>
</reference>
<evidence type="ECO:0000259" key="10">
    <source>
        <dbReference type="PROSITE" id="PS50405"/>
    </source>
</evidence>
<dbReference type="PROSITE" id="PS50405">
    <property type="entry name" value="GST_CTER"/>
    <property type="match status" value="1"/>
</dbReference>
<dbReference type="Proteomes" id="UP000050791">
    <property type="component" value="Unassembled WGS sequence"/>
</dbReference>
<dbReference type="PANTHER" id="PTHR11571:SF222">
    <property type="entry name" value="GLUTATHIONE TRANSFERASE"/>
    <property type="match status" value="1"/>
</dbReference>
<evidence type="ECO:0000256" key="4">
    <source>
        <dbReference type="ARBA" id="ARBA00011738"/>
    </source>
</evidence>
<evidence type="ECO:0000256" key="7">
    <source>
        <dbReference type="ARBA" id="ARBA00047960"/>
    </source>
</evidence>
<evidence type="ECO:0000313" key="11">
    <source>
        <dbReference type="Proteomes" id="UP000050791"/>
    </source>
</evidence>
<protein>
    <recommendedName>
        <fullName evidence="8">Glutathione S-transferase class-mu 26 kDa isozyme</fullName>
        <ecNumber evidence="5">2.5.1.18</ecNumber>
    </recommendedName>
</protein>
<dbReference type="InterPro" id="IPR036282">
    <property type="entry name" value="Glutathione-S-Trfase_C_sf"/>
</dbReference>
<accession>A0AA85C088</accession>
<dbReference type="Pfam" id="PF14497">
    <property type="entry name" value="GST_C_3"/>
    <property type="match status" value="1"/>
</dbReference>
<dbReference type="FunFam" id="1.20.1050.10:FF:000003">
    <property type="entry name" value="Glutathione S-transferase 2"/>
    <property type="match status" value="1"/>
</dbReference>
<dbReference type="InterPro" id="IPR010987">
    <property type="entry name" value="Glutathione-S-Trfase_C-like"/>
</dbReference>
<evidence type="ECO:0000313" key="12">
    <source>
        <dbReference type="WBParaSite" id="SMTH1_94350.1"/>
    </source>
</evidence>
<dbReference type="AlphaFoldDB" id="A0AA85C088"/>
<dbReference type="InterPro" id="IPR036249">
    <property type="entry name" value="Thioredoxin-like_sf"/>
</dbReference>
<evidence type="ECO:0000256" key="6">
    <source>
        <dbReference type="ARBA" id="ARBA00022679"/>
    </source>
</evidence>
<dbReference type="WBParaSite" id="SMTH1_94350.1">
    <property type="protein sequence ID" value="SMTH1_94350.1"/>
    <property type="gene ID" value="SMTH1_94350"/>
</dbReference>